<evidence type="ECO:0000256" key="1">
    <source>
        <dbReference type="SAM" id="MobiDB-lite"/>
    </source>
</evidence>
<keyword evidence="3" id="KW-1185">Reference proteome</keyword>
<feature type="region of interest" description="Disordered" evidence="1">
    <location>
        <begin position="44"/>
        <end position="66"/>
    </location>
</feature>
<accession>A0A498JE42</accession>
<comment type="caution">
    <text evidence="2">The sequence shown here is derived from an EMBL/GenBank/DDBJ whole genome shotgun (WGS) entry which is preliminary data.</text>
</comment>
<reference evidence="2 3" key="1">
    <citation type="submission" date="2018-10" db="EMBL/GenBank/DDBJ databases">
        <title>A high-quality apple genome assembly.</title>
        <authorList>
            <person name="Hu J."/>
        </authorList>
    </citation>
    <scope>NUCLEOTIDE SEQUENCE [LARGE SCALE GENOMIC DNA]</scope>
    <source>
        <strain evidence="3">cv. HFTH1</strain>
        <tissue evidence="2">Young leaf</tissue>
    </source>
</reference>
<evidence type="ECO:0000313" key="2">
    <source>
        <dbReference type="EMBL" id="RXH93968.1"/>
    </source>
</evidence>
<name>A0A498JE42_MALDO</name>
<gene>
    <name evidence="2" type="ORF">DVH24_016035</name>
</gene>
<protein>
    <submittedName>
        <fullName evidence="2">Uncharacterized protein</fullName>
    </submittedName>
</protein>
<sequence>MRRKITPFEFGNGLAANGTDEGMVQRRVKHEAFWKLTDFGFRRNSEVKREGGQSTPRMGDPLGSCS</sequence>
<dbReference type="Proteomes" id="UP000290289">
    <property type="component" value="Chromosome 7"/>
</dbReference>
<organism evidence="2 3">
    <name type="scientific">Malus domestica</name>
    <name type="common">Apple</name>
    <name type="synonym">Pyrus malus</name>
    <dbReference type="NCBI Taxonomy" id="3750"/>
    <lineage>
        <taxon>Eukaryota</taxon>
        <taxon>Viridiplantae</taxon>
        <taxon>Streptophyta</taxon>
        <taxon>Embryophyta</taxon>
        <taxon>Tracheophyta</taxon>
        <taxon>Spermatophyta</taxon>
        <taxon>Magnoliopsida</taxon>
        <taxon>eudicotyledons</taxon>
        <taxon>Gunneridae</taxon>
        <taxon>Pentapetalae</taxon>
        <taxon>rosids</taxon>
        <taxon>fabids</taxon>
        <taxon>Rosales</taxon>
        <taxon>Rosaceae</taxon>
        <taxon>Amygdaloideae</taxon>
        <taxon>Maleae</taxon>
        <taxon>Malus</taxon>
    </lineage>
</organism>
<dbReference type="EMBL" id="RDQH01000333">
    <property type="protein sequence ID" value="RXH93968.1"/>
    <property type="molecule type" value="Genomic_DNA"/>
</dbReference>
<dbReference type="AlphaFoldDB" id="A0A498JE42"/>
<proteinExistence type="predicted"/>
<evidence type="ECO:0000313" key="3">
    <source>
        <dbReference type="Proteomes" id="UP000290289"/>
    </source>
</evidence>